<dbReference type="Proteomes" id="UP000324897">
    <property type="component" value="Chromosome 2"/>
</dbReference>
<reference evidence="3 4" key="1">
    <citation type="journal article" date="2019" name="Sci. Rep.">
        <title>A high-quality genome of Eragrostis curvula grass provides insights into Poaceae evolution and supports new strategies to enhance forage quality.</title>
        <authorList>
            <person name="Carballo J."/>
            <person name="Santos B.A.C.M."/>
            <person name="Zappacosta D."/>
            <person name="Garbus I."/>
            <person name="Selva J.P."/>
            <person name="Gallo C.A."/>
            <person name="Diaz A."/>
            <person name="Albertini E."/>
            <person name="Caccamo M."/>
            <person name="Echenique V."/>
        </authorList>
    </citation>
    <scope>NUCLEOTIDE SEQUENCE [LARGE SCALE GENOMIC DNA]</scope>
    <source>
        <strain evidence="4">cv. Victoria</strain>
        <tissue evidence="3">Leaf</tissue>
    </source>
</reference>
<name>A0A5J9UU53_9POAL</name>
<evidence type="ECO:0000256" key="1">
    <source>
        <dbReference type="SAM" id="MobiDB-lite"/>
    </source>
</evidence>
<evidence type="ECO:0000313" key="3">
    <source>
        <dbReference type="EMBL" id="TVU26627.1"/>
    </source>
</evidence>
<comment type="caution">
    <text evidence="3">The sequence shown here is derived from an EMBL/GenBank/DDBJ whole genome shotgun (WGS) entry which is preliminary data.</text>
</comment>
<dbReference type="Gramene" id="TVU26627">
    <property type="protein sequence ID" value="TVU26627"/>
    <property type="gene ID" value="EJB05_29181"/>
</dbReference>
<dbReference type="Pfam" id="PF07762">
    <property type="entry name" value="DUF1618"/>
    <property type="match status" value="1"/>
</dbReference>
<protein>
    <recommendedName>
        <fullName evidence="2">DUF1618 domain-containing protein</fullName>
    </recommendedName>
</protein>
<feature type="domain" description="DUF1618" evidence="2">
    <location>
        <begin position="274"/>
        <end position="397"/>
    </location>
</feature>
<accession>A0A5J9UU53</accession>
<feature type="compositionally biased region" description="Polar residues" evidence="1">
    <location>
        <begin position="1"/>
        <end position="12"/>
    </location>
</feature>
<dbReference type="PANTHER" id="PTHR33074:SF124">
    <property type="entry name" value="DUF1618 DOMAIN-CONTAINING PROTEIN"/>
    <property type="match status" value="1"/>
</dbReference>
<proteinExistence type="predicted"/>
<evidence type="ECO:0000313" key="4">
    <source>
        <dbReference type="Proteomes" id="UP000324897"/>
    </source>
</evidence>
<dbReference type="EMBL" id="RWGY01000013">
    <property type="protein sequence ID" value="TVU26627.1"/>
    <property type="molecule type" value="Genomic_DNA"/>
</dbReference>
<feature type="region of interest" description="Disordered" evidence="1">
    <location>
        <begin position="1"/>
        <end position="42"/>
    </location>
</feature>
<feature type="non-terminal residue" evidence="3">
    <location>
        <position position="1"/>
    </location>
</feature>
<dbReference type="AlphaFoldDB" id="A0A5J9UU53"/>
<sequence>MSPSSPAPQSIPTEKGEQTARMRQWPSDSQMTNPSSGSSGPAAACPPWVLLYFYGEHEDDVSGSSSATDANTMAVARTTPGHPIRVSFRFAPPPEVSRLHVRFPDGARKTLPVTMAAHGDSVLFRIVFEEAHGDSYTYTADHFVYNAGTAAGPNPRLPTVYLLPPCHLSDRCFFLFSDGTDLVSQVLNDLATGLLLRGQDEFVVAELTMVLVRDGYAPNKKMKPMKKVQLLLLRHDEWTIERPTVTHVDGEVDELLSSWKTSTVLAVGDEMLCWVDVSHGLLFLNVFDESPELRYVPLPLKPYEGNVCVTVTAAGKVLKFVIIFPRCCCGGEGATKCHRSLDAYTINTWSLRMDDMTWVMDGMLDSTEIWALDAYKGLPKVQLVRPFVSVDDPHVICFAVSEYYKIKGGDWLIMFDLKSKALLSTRPRRNGDYGHGHGMNVFPSRISDFLNPNASSSCSNGSLLTNKSHVNIVAPTVKEIRANNDKISARASCNVSFNPAMQASEILMVFQQTTSYGLANDDFLKAFNILRHDNGRRFKALLDVPISLRKDWLLMEIKAGEQTGRKCR</sequence>
<gene>
    <name evidence="3" type="ORF">EJB05_29181</name>
</gene>
<dbReference type="InterPro" id="IPR011676">
    <property type="entry name" value="DUF1618"/>
</dbReference>
<dbReference type="OrthoDB" id="685097at2759"/>
<evidence type="ECO:0000259" key="2">
    <source>
        <dbReference type="Pfam" id="PF07762"/>
    </source>
</evidence>
<organism evidence="3 4">
    <name type="scientific">Eragrostis curvula</name>
    <name type="common">weeping love grass</name>
    <dbReference type="NCBI Taxonomy" id="38414"/>
    <lineage>
        <taxon>Eukaryota</taxon>
        <taxon>Viridiplantae</taxon>
        <taxon>Streptophyta</taxon>
        <taxon>Embryophyta</taxon>
        <taxon>Tracheophyta</taxon>
        <taxon>Spermatophyta</taxon>
        <taxon>Magnoliopsida</taxon>
        <taxon>Liliopsida</taxon>
        <taxon>Poales</taxon>
        <taxon>Poaceae</taxon>
        <taxon>PACMAD clade</taxon>
        <taxon>Chloridoideae</taxon>
        <taxon>Eragrostideae</taxon>
        <taxon>Eragrostidinae</taxon>
        <taxon>Eragrostis</taxon>
    </lineage>
</organism>
<dbReference type="PANTHER" id="PTHR33074">
    <property type="entry name" value="EXPRESSED PROTEIN-RELATED"/>
    <property type="match status" value="1"/>
</dbReference>
<keyword evidence="4" id="KW-1185">Reference proteome</keyword>